<evidence type="ECO:0000313" key="3">
    <source>
        <dbReference type="Proteomes" id="UP001454086"/>
    </source>
</evidence>
<organism evidence="2 3">
    <name type="scientific">Enterocloster hominis</name>
    <name type="common">ex Hitch et al. 2024</name>
    <dbReference type="NCBI Taxonomy" id="1917870"/>
    <lineage>
        <taxon>Bacteria</taxon>
        <taxon>Bacillati</taxon>
        <taxon>Bacillota</taxon>
        <taxon>Clostridia</taxon>
        <taxon>Lachnospirales</taxon>
        <taxon>Lachnospiraceae</taxon>
        <taxon>Enterocloster</taxon>
    </lineage>
</organism>
<reference evidence="2 3" key="1">
    <citation type="submission" date="2024-03" db="EMBL/GenBank/DDBJ databases">
        <title>Human intestinal bacterial collection.</title>
        <authorList>
            <person name="Pauvert C."/>
            <person name="Hitch T.C.A."/>
            <person name="Clavel T."/>
        </authorList>
    </citation>
    <scope>NUCLEOTIDE SEQUENCE [LARGE SCALE GENOMIC DNA]</scope>
    <source>
        <strain evidence="2 3">CLA-SR-H021</strain>
    </source>
</reference>
<keyword evidence="3" id="KW-1185">Reference proteome</keyword>
<dbReference type="Pfam" id="PF16868">
    <property type="entry name" value="NMT1_3"/>
    <property type="match status" value="1"/>
</dbReference>
<dbReference type="Proteomes" id="UP001454086">
    <property type="component" value="Unassembled WGS sequence"/>
</dbReference>
<keyword evidence="1" id="KW-0732">Signal</keyword>
<dbReference type="Gene3D" id="3.40.190.10">
    <property type="entry name" value="Periplasmic binding protein-like II"/>
    <property type="match status" value="2"/>
</dbReference>
<dbReference type="InterPro" id="IPR011852">
    <property type="entry name" value="TRAP_TAXI"/>
</dbReference>
<dbReference type="RefSeq" id="WP_008725087.1">
    <property type="nucleotide sequence ID" value="NZ_JBBMFM010000116.1"/>
</dbReference>
<sequence>MKKLITILLAGMMTLSLAACGGTGAGKPADTQPGGTTEAKETAAAGSGKAQFYSFGAGGSGGTWYTMVGGIISLFNDNIPNSSFSVSATGGSGENATRLYSGDDDFGMVYDTHIYQAYSGTGDFEGKQNDNLQVLCQIYDSCHYFVVRADSGIETLSDLEGKKIAYGAAGSMTNANSRMVFDTLGINVSGQDMSYSDAASALKDGTIDCLGQGGAPASGIVELAATIPIKIIPISDDEIAKLQAVSPFCVSGVLPANTYEGQTEDVPSFYNTVFWCANKNVDPDVVYNALDIAFQNVEYLGTVHVQWSTLCNMPETVESLGAVYHPGAEKYWSEHSK</sequence>
<dbReference type="PANTHER" id="PTHR42941">
    <property type="entry name" value="SLL1037 PROTEIN"/>
    <property type="match status" value="1"/>
</dbReference>
<dbReference type="CDD" id="cd13520">
    <property type="entry name" value="PBP2_TAXI_TRAP"/>
    <property type="match status" value="1"/>
</dbReference>
<gene>
    <name evidence="2" type="ORF">WMQ36_21845</name>
</gene>
<feature type="chain" id="PRO_5047536488" evidence="1">
    <location>
        <begin position="19"/>
        <end position="337"/>
    </location>
</feature>
<comment type="caution">
    <text evidence="2">The sequence shown here is derived from an EMBL/GenBank/DDBJ whole genome shotgun (WGS) entry which is preliminary data.</text>
</comment>
<dbReference type="SUPFAM" id="SSF53850">
    <property type="entry name" value="Periplasmic binding protein-like II"/>
    <property type="match status" value="1"/>
</dbReference>
<evidence type="ECO:0000313" key="2">
    <source>
        <dbReference type="EMBL" id="MEQ2427612.1"/>
    </source>
</evidence>
<name>A0ABV1DB64_9FIRM</name>
<dbReference type="PANTHER" id="PTHR42941:SF1">
    <property type="entry name" value="SLL1037 PROTEIN"/>
    <property type="match status" value="1"/>
</dbReference>
<feature type="signal peptide" evidence="1">
    <location>
        <begin position="1"/>
        <end position="18"/>
    </location>
</feature>
<proteinExistence type="predicted"/>
<evidence type="ECO:0000256" key="1">
    <source>
        <dbReference type="SAM" id="SignalP"/>
    </source>
</evidence>
<dbReference type="PROSITE" id="PS51257">
    <property type="entry name" value="PROKAR_LIPOPROTEIN"/>
    <property type="match status" value="1"/>
</dbReference>
<accession>A0ABV1DB64</accession>
<dbReference type="EMBL" id="JBBMFM010000116">
    <property type="protein sequence ID" value="MEQ2427612.1"/>
    <property type="molecule type" value="Genomic_DNA"/>
</dbReference>
<dbReference type="NCBIfam" id="TIGR02122">
    <property type="entry name" value="TRAP_TAXI"/>
    <property type="match status" value="1"/>
</dbReference>
<protein>
    <submittedName>
        <fullName evidence="2">TAXI family TRAP transporter solute-binding subunit</fullName>
    </submittedName>
</protein>